<dbReference type="AlphaFoldDB" id="A0A2W4XTK2"/>
<gene>
    <name evidence="2" type="ORF">DCF15_01655</name>
</gene>
<feature type="transmembrane region" description="Helical" evidence="1">
    <location>
        <begin position="6"/>
        <end position="28"/>
    </location>
</feature>
<name>A0A2W4XTK2_9CYAN</name>
<keyword evidence="1" id="KW-0812">Transmembrane</keyword>
<comment type="caution">
    <text evidence="2">The sequence shown here is derived from an EMBL/GenBank/DDBJ whole genome shotgun (WGS) entry which is preliminary data.</text>
</comment>
<dbReference type="EMBL" id="QBMP01000008">
    <property type="protein sequence ID" value="PZO60686.1"/>
    <property type="molecule type" value="Genomic_DNA"/>
</dbReference>
<evidence type="ECO:0000313" key="3">
    <source>
        <dbReference type="Proteomes" id="UP000249794"/>
    </source>
</evidence>
<reference evidence="3" key="1">
    <citation type="submission" date="2018-04" db="EMBL/GenBank/DDBJ databases">
        <authorList>
            <person name="Cornet L."/>
        </authorList>
    </citation>
    <scope>NUCLEOTIDE SEQUENCE [LARGE SCALE GENOMIC DNA]</scope>
</reference>
<evidence type="ECO:0000313" key="2">
    <source>
        <dbReference type="EMBL" id="PZO60686.1"/>
    </source>
</evidence>
<organism evidence="2 3">
    <name type="scientific">Phormidesmis priestleyi</name>
    <dbReference type="NCBI Taxonomy" id="268141"/>
    <lineage>
        <taxon>Bacteria</taxon>
        <taxon>Bacillati</taxon>
        <taxon>Cyanobacteriota</taxon>
        <taxon>Cyanophyceae</taxon>
        <taxon>Leptolyngbyales</taxon>
        <taxon>Leptolyngbyaceae</taxon>
        <taxon>Phormidesmis</taxon>
    </lineage>
</organism>
<accession>A0A2W4XTK2</accession>
<sequence>MSQQNFVGGFITGALVGGVLGGVVGVLASNRWRDRTTDDFTQLSEEERRRLENATPDERMEIARRGLEDKIAQLNTAIEDVRIQMGSVNHPRPAHDFAEHEN</sequence>
<protein>
    <submittedName>
        <fullName evidence="2">Gas vesicle protein</fullName>
    </submittedName>
</protein>
<proteinExistence type="predicted"/>
<keyword evidence="1" id="KW-0472">Membrane</keyword>
<dbReference type="Proteomes" id="UP000249794">
    <property type="component" value="Unassembled WGS sequence"/>
</dbReference>
<reference evidence="2 3" key="2">
    <citation type="submission" date="2018-06" db="EMBL/GenBank/DDBJ databases">
        <title>Metagenomic assembly of (sub)arctic Cyanobacteria and their associated microbiome from non-axenic cultures.</title>
        <authorList>
            <person name="Baurain D."/>
        </authorList>
    </citation>
    <scope>NUCLEOTIDE SEQUENCE [LARGE SCALE GENOMIC DNA]</scope>
    <source>
        <strain evidence="2">ULC027bin1</strain>
    </source>
</reference>
<evidence type="ECO:0000256" key="1">
    <source>
        <dbReference type="SAM" id="Phobius"/>
    </source>
</evidence>
<keyword evidence="1" id="KW-1133">Transmembrane helix</keyword>